<dbReference type="Pfam" id="PF13607">
    <property type="entry name" value="Succ_CoA_lig"/>
    <property type="match status" value="1"/>
</dbReference>
<comment type="caution">
    <text evidence="4">The sequence shown here is derived from an EMBL/GenBank/DDBJ whole genome shotgun (WGS) entry which is preliminary data.</text>
</comment>
<dbReference type="InterPro" id="IPR016102">
    <property type="entry name" value="Succinyl-CoA_synth-like"/>
</dbReference>
<dbReference type="InterPro" id="IPR032875">
    <property type="entry name" value="Succ_CoA_lig_flav_dom"/>
</dbReference>
<dbReference type="Gene3D" id="3.40.50.261">
    <property type="entry name" value="Succinyl-CoA synthetase domains"/>
    <property type="match status" value="2"/>
</dbReference>
<proteinExistence type="predicted"/>
<organism evidence="4 5">
    <name type="scientific">Sphingomonas psychrolutea</name>
    <dbReference type="NCBI Taxonomy" id="1259676"/>
    <lineage>
        <taxon>Bacteria</taxon>
        <taxon>Pseudomonadati</taxon>
        <taxon>Pseudomonadota</taxon>
        <taxon>Alphaproteobacteria</taxon>
        <taxon>Sphingomonadales</taxon>
        <taxon>Sphingomonadaceae</taxon>
        <taxon>Sphingomonas</taxon>
    </lineage>
</organism>
<keyword evidence="4" id="KW-0436">Ligase</keyword>
<keyword evidence="2" id="KW-0547">Nucleotide-binding</keyword>
<accession>A0ABQ1G465</accession>
<dbReference type="InterPro" id="IPR003781">
    <property type="entry name" value="CoA-bd"/>
</dbReference>
<evidence type="ECO:0000256" key="1">
    <source>
        <dbReference type="ARBA" id="ARBA00022532"/>
    </source>
</evidence>
<keyword evidence="1" id="KW-0816">Tricarboxylic acid cycle</keyword>
<keyword evidence="5" id="KW-1185">Reference proteome</keyword>
<dbReference type="Pfam" id="PF13549">
    <property type="entry name" value="ATP-grasp_5"/>
    <property type="match status" value="1"/>
</dbReference>
<dbReference type="SMART" id="SM00881">
    <property type="entry name" value="CoA_binding"/>
    <property type="match status" value="1"/>
</dbReference>
<sequence>MSLAALLKPKSIAIIGASDNKTRIGGVPMDLLLRADFVRVYAVNPKNDTVQGKPAYKDIESVPEVVDLAIVAVSADATLPMLERCHALGIKAAIAYASGYAETNETEGVQRQDDLIAFTRRTGMNVAGPNCMGNANFTDGIFTTFGQSFQPGEPAGNTALLTQSGNMCATVFRMAKRAGVTFSHVINTGNEASVEFSDYLDYLVDDPATHAAVCYIEELRDGRKFLDAATRFRAAGKLLAVYKVGASEKGAEATRSHTAALAGDSAAYDAAFARAGVARASSLAELADLAYLHALSTTSGTCRIGGSNCGVLSISGAAGAILADALALAGGGTPTFPQAVQEGLAAQIPGHSMVSNPVDLTGNIVNSNTFLSECIRLALQPDEIDVLLLYLPGTFLTQALDQVEKAAAETGKTLIVIDTFAMADQDRLAAHGIGYFDDFDRAARAISAYGNWCKAGDAAVTRTTSSVRWPMIEAGREALSETEGKDALARFGVPVVTDKLVHDRAEARRAADAIGYPLVLKLVSPDVAHKTEYGLIRLGLNSADAVAAAFDEVMAKAQSMAGIHIEGVTLEPMLAGGVEILAGVTRDPVFGWMLTVGLGGVWTELMKDVQHRLLPVDSAGAETMLRSLKGFKLLDGYRGAPKADVTAAAKAIAALGEAVLAGGDALREVEINPLLVMPDGRGAVAVDALVLLNASAPETMEKAA</sequence>
<dbReference type="InterPro" id="IPR013815">
    <property type="entry name" value="ATP_grasp_subdomain_1"/>
</dbReference>
<evidence type="ECO:0000259" key="3">
    <source>
        <dbReference type="PROSITE" id="PS50975"/>
    </source>
</evidence>
<dbReference type="RefSeq" id="WP_188445136.1">
    <property type="nucleotide sequence ID" value="NZ_BMDW01000002.1"/>
</dbReference>
<keyword evidence="2" id="KW-0067">ATP-binding</keyword>
<dbReference type="Gene3D" id="3.30.470.20">
    <property type="entry name" value="ATP-grasp fold, B domain"/>
    <property type="match status" value="1"/>
</dbReference>
<evidence type="ECO:0000313" key="5">
    <source>
        <dbReference type="Proteomes" id="UP000618591"/>
    </source>
</evidence>
<dbReference type="SUPFAM" id="SSF51735">
    <property type="entry name" value="NAD(P)-binding Rossmann-fold domains"/>
    <property type="match status" value="1"/>
</dbReference>
<dbReference type="EMBL" id="BMDW01000002">
    <property type="protein sequence ID" value="GGA37103.1"/>
    <property type="molecule type" value="Genomic_DNA"/>
</dbReference>
<dbReference type="SUPFAM" id="SSF52210">
    <property type="entry name" value="Succinyl-CoA synthetase domains"/>
    <property type="match status" value="2"/>
</dbReference>
<name>A0ABQ1G465_9SPHN</name>
<dbReference type="PROSITE" id="PS50975">
    <property type="entry name" value="ATP_GRASP"/>
    <property type="match status" value="1"/>
</dbReference>
<evidence type="ECO:0000256" key="2">
    <source>
        <dbReference type="PROSITE-ProRule" id="PRU00409"/>
    </source>
</evidence>
<reference evidence="5" key="1">
    <citation type="journal article" date="2019" name="Int. J. Syst. Evol. Microbiol.">
        <title>The Global Catalogue of Microorganisms (GCM) 10K type strain sequencing project: providing services to taxonomists for standard genome sequencing and annotation.</title>
        <authorList>
            <consortium name="The Broad Institute Genomics Platform"/>
            <consortium name="The Broad Institute Genome Sequencing Center for Infectious Disease"/>
            <person name="Wu L."/>
            <person name="Ma J."/>
        </authorList>
    </citation>
    <scope>NUCLEOTIDE SEQUENCE [LARGE SCALE GENOMIC DNA]</scope>
    <source>
        <strain evidence="5">CGMCC 1.10106</strain>
    </source>
</reference>
<dbReference type="SUPFAM" id="SSF56059">
    <property type="entry name" value="Glutathione synthetase ATP-binding domain-like"/>
    <property type="match status" value="1"/>
</dbReference>
<dbReference type="PANTHER" id="PTHR42793">
    <property type="entry name" value="COA BINDING DOMAIN CONTAINING PROTEIN"/>
    <property type="match status" value="1"/>
</dbReference>
<dbReference type="InterPro" id="IPR036291">
    <property type="entry name" value="NAD(P)-bd_dom_sf"/>
</dbReference>
<dbReference type="Pfam" id="PF13380">
    <property type="entry name" value="CoA_binding_2"/>
    <property type="match status" value="1"/>
</dbReference>
<feature type="domain" description="ATP-grasp" evidence="3">
    <location>
        <begin position="485"/>
        <end position="521"/>
    </location>
</feature>
<dbReference type="GO" id="GO:0016874">
    <property type="term" value="F:ligase activity"/>
    <property type="evidence" value="ECO:0007669"/>
    <property type="project" value="UniProtKB-KW"/>
</dbReference>
<dbReference type="PANTHER" id="PTHR42793:SF4">
    <property type="entry name" value="BLL6376 PROTEIN"/>
    <property type="match status" value="1"/>
</dbReference>
<dbReference type="Proteomes" id="UP000618591">
    <property type="component" value="Unassembled WGS sequence"/>
</dbReference>
<dbReference type="Gene3D" id="3.30.1490.20">
    <property type="entry name" value="ATP-grasp fold, A domain"/>
    <property type="match status" value="1"/>
</dbReference>
<dbReference type="Gene3D" id="3.40.50.720">
    <property type="entry name" value="NAD(P)-binding Rossmann-like Domain"/>
    <property type="match status" value="1"/>
</dbReference>
<dbReference type="InterPro" id="IPR011761">
    <property type="entry name" value="ATP-grasp"/>
</dbReference>
<evidence type="ECO:0000313" key="4">
    <source>
        <dbReference type="EMBL" id="GGA37103.1"/>
    </source>
</evidence>
<gene>
    <name evidence="4" type="ORF">GCM10011395_04270</name>
</gene>
<protein>
    <submittedName>
        <fullName evidence="4">6-carboxyhexanoate--CoA ligase</fullName>
    </submittedName>
</protein>